<dbReference type="Proteomes" id="UP000010301">
    <property type="component" value="Unassembled WGS sequence"/>
</dbReference>
<feature type="transmembrane region" description="Helical" evidence="6">
    <location>
        <begin position="245"/>
        <end position="278"/>
    </location>
</feature>
<proteinExistence type="predicted"/>
<organism evidence="8 9">
    <name type="scientific">Gleimia coleocanis DSM 15436</name>
    <dbReference type="NCBI Taxonomy" id="525245"/>
    <lineage>
        <taxon>Bacteria</taxon>
        <taxon>Bacillati</taxon>
        <taxon>Actinomycetota</taxon>
        <taxon>Actinomycetes</taxon>
        <taxon>Actinomycetales</taxon>
        <taxon>Actinomycetaceae</taxon>
        <taxon>Gleimia</taxon>
    </lineage>
</organism>
<dbReference type="PROSITE" id="PS00154">
    <property type="entry name" value="ATPASE_E1_E2"/>
    <property type="match status" value="1"/>
</dbReference>
<feature type="transmembrane region" description="Helical" evidence="6">
    <location>
        <begin position="671"/>
        <end position="692"/>
    </location>
</feature>
<dbReference type="InterPro" id="IPR036412">
    <property type="entry name" value="HAD-like_sf"/>
</dbReference>
<dbReference type="Gene3D" id="2.70.150.10">
    <property type="entry name" value="Calcium-transporting ATPase, cytoplasmic transduction domain A"/>
    <property type="match status" value="1"/>
</dbReference>
<dbReference type="GO" id="GO:0016887">
    <property type="term" value="F:ATP hydrolysis activity"/>
    <property type="evidence" value="ECO:0007669"/>
    <property type="project" value="InterPro"/>
</dbReference>
<dbReference type="Gene3D" id="1.20.1110.10">
    <property type="entry name" value="Calcium-transporting ATPase, transmembrane domain"/>
    <property type="match status" value="1"/>
</dbReference>
<dbReference type="RefSeq" id="WP_006546099.1">
    <property type="nucleotide sequence ID" value="NZ_DS999540.1"/>
</dbReference>
<dbReference type="InterPro" id="IPR023214">
    <property type="entry name" value="HAD_sf"/>
</dbReference>
<feature type="transmembrane region" description="Helical" evidence="6">
    <location>
        <begin position="40"/>
        <end position="63"/>
    </location>
</feature>
<dbReference type="eggNOG" id="COG0474">
    <property type="taxonomic scope" value="Bacteria"/>
</dbReference>
<dbReference type="OrthoDB" id="9814270at2"/>
<keyword evidence="5 6" id="KW-0472">Membrane</keyword>
<accession>C0W1F1</accession>
<dbReference type="GO" id="GO:0005886">
    <property type="term" value="C:plasma membrane"/>
    <property type="evidence" value="ECO:0007669"/>
    <property type="project" value="UniProtKB-SubCell"/>
</dbReference>
<gene>
    <name evidence="8" type="ORF">HMPREF0044_1241</name>
</gene>
<comment type="caution">
    <text evidence="8">The sequence shown here is derived from an EMBL/GenBank/DDBJ whole genome shotgun (WGS) entry which is preliminary data.</text>
</comment>
<evidence type="ECO:0000256" key="2">
    <source>
        <dbReference type="ARBA" id="ARBA00022692"/>
    </source>
</evidence>
<feature type="transmembrane region" description="Helical" evidence="6">
    <location>
        <begin position="615"/>
        <end position="634"/>
    </location>
</feature>
<feature type="transmembrane region" description="Helical" evidence="6">
    <location>
        <begin position="640"/>
        <end position="659"/>
    </location>
</feature>
<feature type="transmembrane region" description="Helical" evidence="6">
    <location>
        <begin position="69"/>
        <end position="87"/>
    </location>
</feature>
<dbReference type="SFLD" id="SFLDS00003">
    <property type="entry name" value="Haloacid_Dehalogenase"/>
    <property type="match status" value="1"/>
</dbReference>
<dbReference type="Pfam" id="PF00702">
    <property type="entry name" value="Hydrolase"/>
    <property type="match status" value="1"/>
</dbReference>
<evidence type="ECO:0000256" key="3">
    <source>
        <dbReference type="ARBA" id="ARBA00022967"/>
    </source>
</evidence>
<evidence type="ECO:0000256" key="1">
    <source>
        <dbReference type="ARBA" id="ARBA00004651"/>
    </source>
</evidence>
<dbReference type="SUPFAM" id="SSF81653">
    <property type="entry name" value="Calcium ATPase, transduction domain A"/>
    <property type="match status" value="1"/>
</dbReference>
<dbReference type="AlphaFoldDB" id="C0W1F1"/>
<sequence length="789" mass="84794">MALVETKKPIGLTTQQVAEAQARGESNYVRRTSSRPLSTIIRANIFTLFNAILTTAIIIVILVGSIQDSVFGIVMISNAVIGIFSEIRAKRTLDSLAILETPHTTVIRDGQEHQISSNDIVLNDLIVLKQGAQVPADGVTVSSMALKIDESMLTGESVAVRKKPEDTVLSGTVVVAGEGIIRTTAIGKDAYAQQLTEQAKKFKKAHSEIVDGINVILKVISWAIVPVVALLVWSQLNHGEQDWRHAIILAIAGVVGMIPQGLVLLTSLNFAIAAAGLARKQVLIQELNAVEVLARVDRLCVDKTGTLTSGAITGREIIALNSSYSEENSVAHQALSVLVADGTNETAIATAGLLKTTQLSGGTLVPFDSTRKWSAYSTATETWYFGAPEIISASAANQLEVMQQVNVLAETGARVLCLAHSPQGKMSDDDPHFLPGLTVVLLVVLEEEVRPDAAETMEYFQRQGVEIKVISGDNPVTVGAIACRVGITSGEVKVLDARDIPVEALHEDIGQLAVIMSEYNVFGRVTPEVKRAMVHALQHYDHTVAMTGDGVNDVLALKDADLGIAMGSGAQATKAVAKVVLVDGRFGKLPSVVAEGRRIIANMERVSSLFLTKTTYSAFLAVMVSLFALRYPFLPRHLTLIGSLTIGIPAFFLALEPNFRRYRPGFLERTLWLAIPSGVFLAMSALAGYQWFAVDSKMAATVASLTVVAGGLYLLSVMSRPLTVVRSLLLLSMAGLGILAVLLQLGRDFFALTWPTSQGWVFIGLAFVCLAIIFEGVAYNYRHKFNSPS</sequence>
<evidence type="ECO:0000256" key="4">
    <source>
        <dbReference type="ARBA" id="ARBA00022989"/>
    </source>
</evidence>
<reference evidence="8 9" key="1">
    <citation type="submission" date="2009-01" db="EMBL/GenBank/DDBJ databases">
        <authorList>
            <person name="Qin X."/>
            <person name="Bachman B."/>
            <person name="Battles P."/>
            <person name="Bell A."/>
            <person name="Bess C."/>
            <person name="Bickham C."/>
            <person name="Chaboub L."/>
            <person name="Chen D."/>
            <person name="Coyle M."/>
            <person name="Deiros D.R."/>
            <person name="Dinh H."/>
            <person name="Forbes L."/>
            <person name="Fowler G."/>
            <person name="Francisco L."/>
            <person name="Fu Q."/>
            <person name="Gubbala S."/>
            <person name="Hale W."/>
            <person name="Han Y."/>
            <person name="Hemphill L."/>
            <person name="Highlander S.K."/>
            <person name="Hirani K."/>
            <person name="Hogues M."/>
            <person name="Jackson L."/>
            <person name="Jakkamsetti A."/>
            <person name="Javaid M."/>
            <person name="Jiang H."/>
            <person name="Korchina V."/>
            <person name="Kovar C."/>
            <person name="Lara F."/>
            <person name="Lee S."/>
            <person name="Mata R."/>
            <person name="Mathew T."/>
            <person name="Moen C."/>
            <person name="Morales K."/>
            <person name="Munidasa M."/>
            <person name="Nazareth L."/>
            <person name="Ngo R."/>
            <person name="Nguyen L."/>
            <person name="Okwuonu G."/>
            <person name="Ongeri F."/>
            <person name="Patil S."/>
            <person name="Petrosino J."/>
            <person name="Pham C."/>
            <person name="Pham P."/>
            <person name="Pu L.-L."/>
            <person name="Puazo M."/>
            <person name="Raj R."/>
            <person name="Reid J."/>
            <person name="Rouhana J."/>
            <person name="Saada N."/>
            <person name="Shang Y."/>
            <person name="Simmons D."/>
            <person name="Thornton R."/>
            <person name="Warren J."/>
            <person name="Weissenberger G."/>
            <person name="Zhang J."/>
            <person name="Zhang L."/>
            <person name="Zhou C."/>
            <person name="Zhu D."/>
            <person name="Muzny D."/>
            <person name="Worley K."/>
            <person name="Gibbs R."/>
        </authorList>
    </citation>
    <scope>NUCLEOTIDE SEQUENCE [LARGE SCALE GENOMIC DNA]</scope>
    <source>
        <strain evidence="8 9">DSM 15436</strain>
    </source>
</reference>
<dbReference type="InterPro" id="IPR008250">
    <property type="entry name" value="ATPase_P-typ_transduc_dom_A_sf"/>
</dbReference>
<dbReference type="InterPro" id="IPR001757">
    <property type="entry name" value="P_typ_ATPase"/>
</dbReference>
<dbReference type="InterPro" id="IPR018303">
    <property type="entry name" value="ATPase_P-typ_P_site"/>
</dbReference>
<dbReference type="InterPro" id="IPR023299">
    <property type="entry name" value="ATPase_P-typ_cyto_dom_N"/>
</dbReference>
<dbReference type="EMBL" id="ACFG01000034">
    <property type="protein sequence ID" value="EEH63317.1"/>
    <property type="molecule type" value="Genomic_DNA"/>
</dbReference>
<keyword evidence="2 6" id="KW-0812">Transmembrane</keyword>
<dbReference type="Gene3D" id="3.40.1110.10">
    <property type="entry name" value="Calcium-transporting ATPase, cytoplasmic domain N"/>
    <property type="match status" value="1"/>
</dbReference>
<evidence type="ECO:0000259" key="7">
    <source>
        <dbReference type="Pfam" id="PF00122"/>
    </source>
</evidence>
<dbReference type="InterPro" id="IPR044492">
    <property type="entry name" value="P_typ_ATPase_HD_dom"/>
</dbReference>
<dbReference type="InterPro" id="IPR023298">
    <property type="entry name" value="ATPase_P-typ_TM_dom_sf"/>
</dbReference>
<dbReference type="SFLD" id="SFLDF00027">
    <property type="entry name" value="p-type_atpase"/>
    <property type="match status" value="1"/>
</dbReference>
<dbReference type="SUPFAM" id="SSF81665">
    <property type="entry name" value="Calcium ATPase, transmembrane domain M"/>
    <property type="match status" value="1"/>
</dbReference>
<feature type="transmembrane region" description="Helical" evidence="6">
    <location>
        <begin position="698"/>
        <end position="716"/>
    </location>
</feature>
<keyword evidence="9" id="KW-1185">Reference proteome</keyword>
<feature type="transmembrane region" description="Helical" evidence="6">
    <location>
        <begin position="759"/>
        <end position="781"/>
    </location>
</feature>
<name>C0W1F1_9ACTO</name>
<evidence type="ECO:0000256" key="6">
    <source>
        <dbReference type="SAM" id="Phobius"/>
    </source>
</evidence>
<dbReference type="HOGENOM" id="CLU_002360_5_1_11"/>
<evidence type="ECO:0000313" key="8">
    <source>
        <dbReference type="EMBL" id="EEH63317.1"/>
    </source>
</evidence>
<comment type="subcellular location">
    <subcellularLocation>
        <location evidence="1">Cell membrane</location>
        <topology evidence="1">Multi-pass membrane protein</topology>
    </subcellularLocation>
</comment>
<keyword evidence="3" id="KW-1278">Translocase</keyword>
<dbReference type="GO" id="GO:0005524">
    <property type="term" value="F:ATP binding"/>
    <property type="evidence" value="ECO:0007669"/>
    <property type="project" value="InterPro"/>
</dbReference>
<dbReference type="STRING" id="525245.HMPREF0044_1241"/>
<feature type="transmembrane region" description="Helical" evidence="6">
    <location>
        <begin position="209"/>
        <end position="233"/>
    </location>
</feature>
<feature type="domain" description="P-type ATPase A" evidence="7">
    <location>
        <begin position="100"/>
        <end position="199"/>
    </location>
</feature>
<evidence type="ECO:0000313" key="9">
    <source>
        <dbReference type="Proteomes" id="UP000010301"/>
    </source>
</evidence>
<dbReference type="PRINTS" id="PR00120">
    <property type="entry name" value="HATPASE"/>
</dbReference>
<keyword evidence="4 6" id="KW-1133">Transmembrane helix</keyword>
<dbReference type="NCBIfam" id="TIGR01494">
    <property type="entry name" value="ATPase_P-type"/>
    <property type="match status" value="2"/>
</dbReference>
<dbReference type="PRINTS" id="PR00119">
    <property type="entry name" value="CATATPASE"/>
</dbReference>
<dbReference type="InterPro" id="IPR059000">
    <property type="entry name" value="ATPase_P-type_domA"/>
</dbReference>
<dbReference type="Gene3D" id="3.40.50.1000">
    <property type="entry name" value="HAD superfamily/HAD-like"/>
    <property type="match status" value="1"/>
</dbReference>
<dbReference type="SFLD" id="SFLDG00002">
    <property type="entry name" value="C1.7:_P-type_atpase_like"/>
    <property type="match status" value="1"/>
</dbReference>
<feature type="transmembrane region" description="Helical" evidence="6">
    <location>
        <begin position="728"/>
        <end position="747"/>
    </location>
</feature>
<evidence type="ECO:0000256" key="5">
    <source>
        <dbReference type="ARBA" id="ARBA00023136"/>
    </source>
</evidence>
<dbReference type="Pfam" id="PF00122">
    <property type="entry name" value="E1-E2_ATPase"/>
    <property type="match status" value="1"/>
</dbReference>
<dbReference type="PANTHER" id="PTHR42861">
    <property type="entry name" value="CALCIUM-TRANSPORTING ATPASE"/>
    <property type="match status" value="1"/>
</dbReference>
<dbReference type="SUPFAM" id="SSF56784">
    <property type="entry name" value="HAD-like"/>
    <property type="match status" value="1"/>
</dbReference>
<protein>
    <submittedName>
        <fullName evidence="8">E1-E2 ATPase</fullName>
    </submittedName>
</protein>